<dbReference type="AlphaFoldDB" id="A0AAU8K2I5"/>
<dbReference type="RefSeq" id="WP_354643845.1">
    <property type="nucleotide sequence ID" value="NZ_CP159872.1"/>
</dbReference>
<reference evidence="1" key="1">
    <citation type="submission" date="2024-06" db="EMBL/GenBank/DDBJ databases">
        <title>The genome sequences of Kitasatospora sp. strain HUAS MG31.</title>
        <authorList>
            <person name="Mo P."/>
        </authorList>
    </citation>
    <scope>NUCLEOTIDE SEQUENCE</scope>
    <source>
        <strain evidence="1">HUAS MG31</strain>
    </source>
</reference>
<sequence>MIPAAWFEPDGLTISGSDPMGSLRHHWRAVFRCPACHTLTYRPGPLYLITRGDPPAPIDAAHVELLAAVIAEHTCQEGSSA</sequence>
<evidence type="ECO:0000313" key="1">
    <source>
        <dbReference type="EMBL" id="XCM82910.1"/>
    </source>
</evidence>
<gene>
    <name evidence="1" type="ORF">ABWK59_30350</name>
</gene>
<dbReference type="EMBL" id="CP159872">
    <property type="protein sequence ID" value="XCM82910.1"/>
    <property type="molecule type" value="Genomic_DNA"/>
</dbReference>
<organism evidence="1">
    <name type="scientific">Kitasatospora camelliae</name>
    <dbReference type="NCBI Taxonomy" id="3156397"/>
    <lineage>
        <taxon>Bacteria</taxon>
        <taxon>Bacillati</taxon>
        <taxon>Actinomycetota</taxon>
        <taxon>Actinomycetes</taxon>
        <taxon>Kitasatosporales</taxon>
        <taxon>Streptomycetaceae</taxon>
        <taxon>Kitasatospora</taxon>
    </lineage>
</organism>
<accession>A0AAU8K2I5</accession>
<protein>
    <submittedName>
        <fullName evidence="1">Uncharacterized protein</fullName>
    </submittedName>
</protein>
<dbReference type="KEGG" id="kcm:ABWK59_30350"/>
<name>A0AAU8K2I5_9ACTN</name>
<proteinExistence type="predicted"/>